<evidence type="ECO:0000256" key="4">
    <source>
        <dbReference type="ARBA" id="ARBA00022801"/>
    </source>
</evidence>
<dbReference type="Pfam" id="PF07998">
    <property type="entry name" value="Peptidase_M54"/>
    <property type="match status" value="1"/>
</dbReference>
<protein>
    <recommendedName>
        <fullName evidence="8">Archaemetzincin</fullName>
    </recommendedName>
</protein>
<dbReference type="GO" id="GO:0046872">
    <property type="term" value="F:metal ion binding"/>
    <property type="evidence" value="ECO:0007669"/>
    <property type="project" value="UniProtKB-KW"/>
</dbReference>
<evidence type="ECO:0000256" key="5">
    <source>
        <dbReference type="ARBA" id="ARBA00022833"/>
    </source>
</evidence>
<evidence type="ECO:0000313" key="7">
    <source>
        <dbReference type="EMBL" id="KKN23341.1"/>
    </source>
</evidence>
<keyword evidence="3" id="KW-0479">Metal-binding</keyword>
<evidence type="ECO:0000256" key="3">
    <source>
        <dbReference type="ARBA" id="ARBA00022723"/>
    </source>
</evidence>
<evidence type="ECO:0000256" key="2">
    <source>
        <dbReference type="ARBA" id="ARBA00022670"/>
    </source>
</evidence>
<evidence type="ECO:0000256" key="1">
    <source>
        <dbReference type="ARBA" id="ARBA00001947"/>
    </source>
</evidence>
<dbReference type="CDD" id="cd11375">
    <property type="entry name" value="Peptidase_M54"/>
    <property type="match status" value="1"/>
</dbReference>
<evidence type="ECO:0008006" key="8">
    <source>
        <dbReference type="Google" id="ProtNLM"/>
    </source>
</evidence>
<sequence>MTKFKKYVKKIRKKKDKLIKFVMRIGITSSEEFKLTDDSLNTLNLPCHLGIIFYGDFGPNLYEQINSYLNRVYDSFFFEIRNLGQFKFSQKSISKGVRKEYKELKKKNDKLSIHPTNKFYQILINERTKENLGMIIALTELPIYSSTEDNIIFLFGEAHLKHRCSVVSALKLREWFYNRPSDNKIFHERIIKEIIHEVGHLLLGPGHCQTNSCVMRFSNIIEEIDEKKFDLCQNCKAKLNMVREEFNF</sequence>
<keyword evidence="5" id="KW-0862">Zinc</keyword>
<dbReference type="GO" id="GO:0006508">
    <property type="term" value="P:proteolysis"/>
    <property type="evidence" value="ECO:0007669"/>
    <property type="project" value="UniProtKB-KW"/>
</dbReference>
<proteinExistence type="predicted"/>
<organism evidence="7">
    <name type="scientific">marine sediment metagenome</name>
    <dbReference type="NCBI Taxonomy" id="412755"/>
    <lineage>
        <taxon>unclassified sequences</taxon>
        <taxon>metagenomes</taxon>
        <taxon>ecological metagenomes</taxon>
    </lineage>
</organism>
<dbReference type="GO" id="GO:0008237">
    <property type="term" value="F:metallopeptidase activity"/>
    <property type="evidence" value="ECO:0007669"/>
    <property type="project" value="UniProtKB-KW"/>
</dbReference>
<name>A0A0F9RE42_9ZZZZ</name>
<dbReference type="PANTHER" id="PTHR15910">
    <property type="entry name" value="ARCHAEMETZINCIN"/>
    <property type="match status" value="1"/>
</dbReference>
<keyword evidence="4" id="KW-0378">Hydrolase</keyword>
<accession>A0A0F9RE42</accession>
<dbReference type="SUPFAM" id="SSF55486">
    <property type="entry name" value="Metalloproteases ('zincins'), catalytic domain"/>
    <property type="match status" value="1"/>
</dbReference>
<dbReference type="InterPro" id="IPR024079">
    <property type="entry name" value="MetalloPept_cat_dom_sf"/>
</dbReference>
<gene>
    <name evidence="7" type="ORF">LCGC14_0905880</name>
</gene>
<keyword evidence="6" id="KW-0482">Metalloprotease</keyword>
<dbReference type="AlphaFoldDB" id="A0A0F9RE42"/>
<evidence type="ECO:0000256" key="6">
    <source>
        <dbReference type="ARBA" id="ARBA00023049"/>
    </source>
</evidence>
<dbReference type="EMBL" id="LAZR01002981">
    <property type="protein sequence ID" value="KKN23341.1"/>
    <property type="molecule type" value="Genomic_DNA"/>
</dbReference>
<dbReference type="Gene3D" id="3.40.390.10">
    <property type="entry name" value="Collagenase (Catalytic Domain)"/>
    <property type="match status" value="1"/>
</dbReference>
<keyword evidence="2" id="KW-0645">Protease</keyword>
<comment type="caution">
    <text evidence="7">The sequence shown here is derived from an EMBL/GenBank/DDBJ whole genome shotgun (WGS) entry which is preliminary data.</text>
</comment>
<dbReference type="InterPro" id="IPR012962">
    <property type="entry name" value="Pept_M54_archaemetzincn"/>
</dbReference>
<dbReference type="PANTHER" id="PTHR15910:SF1">
    <property type="entry name" value="ARCHAEMETZINCIN-2"/>
    <property type="match status" value="1"/>
</dbReference>
<comment type="cofactor">
    <cofactor evidence="1">
        <name>Zn(2+)</name>
        <dbReference type="ChEBI" id="CHEBI:29105"/>
    </cofactor>
</comment>
<reference evidence="7" key="1">
    <citation type="journal article" date="2015" name="Nature">
        <title>Complex archaea that bridge the gap between prokaryotes and eukaryotes.</title>
        <authorList>
            <person name="Spang A."/>
            <person name="Saw J.H."/>
            <person name="Jorgensen S.L."/>
            <person name="Zaremba-Niedzwiedzka K."/>
            <person name="Martijn J."/>
            <person name="Lind A.E."/>
            <person name="van Eijk R."/>
            <person name="Schleper C."/>
            <person name="Guy L."/>
            <person name="Ettema T.J."/>
        </authorList>
    </citation>
    <scope>NUCLEOTIDE SEQUENCE</scope>
</reference>